<evidence type="ECO:0000256" key="3">
    <source>
        <dbReference type="ARBA" id="ARBA00022692"/>
    </source>
</evidence>
<dbReference type="Proteomes" id="UP000593566">
    <property type="component" value="Unassembled WGS sequence"/>
</dbReference>
<organism evidence="8 9">
    <name type="scientific">Letharia lupina</name>
    <dbReference type="NCBI Taxonomy" id="560253"/>
    <lineage>
        <taxon>Eukaryota</taxon>
        <taxon>Fungi</taxon>
        <taxon>Dikarya</taxon>
        <taxon>Ascomycota</taxon>
        <taxon>Pezizomycotina</taxon>
        <taxon>Lecanoromycetes</taxon>
        <taxon>OSLEUM clade</taxon>
        <taxon>Lecanoromycetidae</taxon>
        <taxon>Lecanorales</taxon>
        <taxon>Lecanorineae</taxon>
        <taxon>Parmeliaceae</taxon>
        <taxon>Letharia</taxon>
    </lineage>
</organism>
<evidence type="ECO:0000256" key="6">
    <source>
        <dbReference type="SAM" id="Phobius"/>
    </source>
</evidence>
<feature type="transmembrane region" description="Helical" evidence="6">
    <location>
        <begin position="44"/>
        <end position="65"/>
    </location>
</feature>
<dbReference type="PANTHER" id="PTHR23506">
    <property type="entry name" value="GH10249P"/>
    <property type="match status" value="1"/>
</dbReference>
<dbReference type="InterPro" id="IPR050930">
    <property type="entry name" value="MFS_Vesicular_Transporter"/>
</dbReference>
<dbReference type="GO" id="GO:0022857">
    <property type="term" value="F:transmembrane transporter activity"/>
    <property type="evidence" value="ECO:0007669"/>
    <property type="project" value="InterPro"/>
</dbReference>
<evidence type="ECO:0000259" key="7">
    <source>
        <dbReference type="PROSITE" id="PS50850"/>
    </source>
</evidence>
<dbReference type="Gene3D" id="1.20.1250.20">
    <property type="entry name" value="MFS general substrate transporter like domains"/>
    <property type="match status" value="2"/>
</dbReference>
<keyword evidence="3 6" id="KW-0812">Transmembrane</keyword>
<keyword evidence="4 6" id="KW-1133">Transmembrane helix</keyword>
<dbReference type="Pfam" id="PF07690">
    <property type="entry name" value="MFS_1"/>
    <property type="match status" value="1"/>
</dbReference>
<keyword evidence="5 6" id="KW-0472">Membrane</keyword>
<dbReference type="SUPFAM" id="SSF103473">
    <property type="entry name" value="MFS general substrate transporter"/>
    <property type="match status" value="2"/>
</dbReference>
<protein>
    <recommendedName>
        <fullName evidence="7">Major facilitator superfamily (MFS) profile domain-containing protein</fullName>
    </recommendedName>
</protein>
<evidence type="ECO:0000256" key="2">
    <source>
        <dbReference type="ARBA" id="ARBA00022448"/>
    </source>
</evidence>
<feature type="transmembrane region" description="Helical" evidence="6">
    <location>
        <begin position="204"/>
        <end position="222"/>
    </location>
</feature>
<evidence type="ECO:0000313" key="8">
    <source>
        <dbReference type="EMBL" id="KAF6228993.1"/>
    </source>
</evidence>
<evidence type="ECO:0000256" key="5">
    <source>
        <dbReference type="ARBA" id="ARBA00023136"/>
    </source>
</evidence>
<sequence length="317" mass="33758">MLLYPVRWGPDAKLQDEYIYGLIVPVLPSWLPTRTGIPQEEVQFWTSAMLAAFGFANLLGSPFLGWLANRSPSRKTFLLLGLLLLGAATVMLSLGTDIYVLVVSWFFQDLSAAIIYTGGLALVKDTVGLDEIGKWMGFVLSFANAGFLILPTLGGLIYGKLGANAIFLTMGINVMLDIILRLGMVEKAGPRSNHLPENGDRQPIALLCVLLTVLGFAFSLTIPPLAADLASAVEHIIGENPEIGGEAGAYGQAFYLLNCGIPAGVLAGPSPAGFFHDTFGWRVMGWTLAVLSASAVLPIAAFTGNQESGSREDLNVA</sequence>
<dbReference type="PANTHER" id="PTHR23506:SF23">
    <property type="entry name" value="GH10249P"/>
    <property type="match status" value="1"/>
</dbReference>
<dbReference type="GeneID" id="59335507"/>
<dbReference type="EMBL" id="JACCJB010000003">
    <property type="protein sequence ID" value="KAF6228993.1"/>
    <property type="molecule type" value="Genomic_DNA"/>
</dbReference>
<dbReference type="InterPro" id="IPR011701">
    <property type="entry name" value="MFS"/>
</dbReference>
<dbReference type="RefSeq" id="XP_037156635.1">
    <property type="nucleotide sequence ID" value="XM_037298000.1"/>
</dbReference>
<keyword evidence="9" id="KW-1185">Reference proteome</keyword>
<feature type="transmembrane region" description="Helical" evidence="6">
    <location>
        <begin position="135"/>
        <end position="159"/>
    </location>
</feature>
<evidence type="ECO:0000313" key="9">
    <source>
        <dbReference type="Proteomes" id="UP000593566"/>
    </source>
</evidence>
<dbReference type="PROSITE" id="PS50850">
    <property type="entry name" value="MFS"/>
    <property type="match status" value="1"/>
</dbReference>
<feature type="transmembrane region" description="Helical" evidence="6">
    <location>
        <begin position="283"/>
        <end position="302"/>
    </location>
</feature>
<feature type="transmembrane region" description="Helical" evidence="6">
    <location>
        <begin position="77"/>
        <end position="96"/>
    </location>
</feature>
<feature type="transmembrane region" description="Helical" evidence="6">
    <location>
        <begin position="102"/>
        <end position="123"/>
    </location>
</feature>
<comment type="caution">
    <text evidence="8">The sequence shown here is derived from an EMBL/GenBank/DDBJ whole genome shotgun (WGS) entry which is preliminary data.</text>
</comment>
<dbReference type="InterPro" id="IPR020846">
    <property type="entry name" value="MFS_dom"/>
</dbReference>
<feature type="domain" description="Major facilitator superfamily (MFS) profile" evidence="7">
    <location>
        <begin position="1"/>
        <end position="317"/>
    </location>
</feature>
<name>A0A8H6FI83_9LECA</name>
<dbReference type="InterPro" id="IPR036259">
    <property type="entry name" value="MFS_trans_sf"/>
</dbReference>
<feature type="transmembrane region" description="Helical" evidence="6">
    <location>
        <begin position="165"/>
        <end position="183"/>
    </location>
</feature>
<dbReference type="GO" id="GO:0016020">
    <property type="term" value="C:membrane"/>
    <property type="evidence" value="ECO:0007669"/>
    <property type="project" value="UniProtKB-SubCell"/>
</dbReference>
<evidence type="ECO:0000256" key="1">
    <source>
        <dbReference type="ARBA" id="ARBA00004141"/>
    </source>
</evidence>
<dbReference type="AlphaFoldDB" id="A0A8H6FI83"/>
<proteinExistence type="predicted"/>
<evidence type="ECO:0000256" key="4">
    <source>
        <dbReference type="ARBA" id="ARBA00022989"/>
    </source>
</evidence>
<gene>
    <name evidence="8" type="ORF">HO133_007107</name>
</gene>
<reference evidence="8 9" key="1">
    <citation type="journal article" date="2020" name="Genomics">
        <title>Complete, high-quality genomes from long-read metagenomic sequencing of two wolf lichen thalli reveals enigmatic genome architecture.</title>
        <authorList>
            <person name="McKenzie S.K."/>
            <person name="Walston R.F."/>
            <person name="Allen J.L."/>
        </authorList>
    </citation>
    <scope>NUCLEOTIDE SEQUENCE [LARGE SCALE GENOMIC DNA]</scope>
    <source>
        <strain evidence="8">WasteWater1</strain>
    </source>
</reference>
<comment type="subcellular location">
    <subcellularLocation>
        <location evidence="1">Membrane</location>
        <topology evidence="1">Multi-pass membrane protein</topology>
    </subcellularLocation>
</comment>
<keyword evidence="2" id="KW-0813">Transport</keyword>
<accession>A0A8H6FI83</accession>